<dbReference type="Gene3D" id="2.40.30.10">
    <property type="entry name" value="Translation factors"/>
    <property type="match status" value="1"/>
</dbReference>
<dbReference type="STRING" id="45496.SAMN04488079_12415"/>
<comment type="cofactor">
    <cofactor evidence="2">
        <name>FAD</name>
        <dbReference type="ChEBI" id="CHEBI:57692"/>
    </cofactor>
</comment>
<dbReference type="SUPFAM" id="SSF63380">
    <property type="entry name" value="Riboflavin synthase domain-like"/>
    <property type="match status" value="1"/>
</dbReference>
<dbReference type="GO" id="GO:0050660">
    <property type="term" value="F:flavin adenine dinucleotide binding"/>
    <property type="evidence" value="ECO:0007669"/>
    <property type="project" value="TreeGrafter"/>
</dbReference>
<dbReference type="PROSITE" id="PS50902">
    <property type="entry name" value="FLAVODOXIN_LIKE"/>
    <property type="match status" value="1"/>
</dbReference>
<keyword evidence="7" id="KW-0249">Electron transport</keyword>
<dbReference type="Gene3D" id="3.40.50.80">
    <property type="entry name" value="Nucleotide-binding domain of ferredoxin-NADP reductase (FNR) module"/>
    <property type="match status" value="1"/>
</dbReference>
<dbReference type="GO" id="GO:0016491">
    <property type="term" value="F:oxidoreductase activity"/>
    <property type="evidence" value="ECO:0007669"/>
    <property type="project" value="UniProtKB-KW"/>
</dbReference>
<evidence type="ECO:0000313" key="13">
    <source>
        <dbReference type="Proteomes" id="UP000198924"/>
    </source>
</evidence>
<dbReference type="Pfam" id="PF00175">
    <property type="entry name" value="NAD_binding_1"/>
    <property type="match status" value="1"/>
</dbReference>
<evidence type="ECO:0000256" key="1">
    <source>
        <dbReference type="ARBA" id="ARBA00001917"/>
    </source>
</evidence>
<dbReference type="Gene3D" id="3.40.50.360">
    <property type="match status" value="1"/>
</dbReference>
<gene>
    <name evidence="12" type="ORF">SAMN04488079_12415</name>
</gene>
<evidence type="ECO:0000259" key="10">
    <source>
        <dbReference type="PROSITE" id="PS50902"/>
    </source>
</evidence>
<evidence type="ECO:0000256" key="7">
    <source>
        <dbReference type="ARBA" id="ARBA00022982"/>
    </source>
</evidence>
<dbReference type="PRINTS" id="PR00369">
    <property type="entry name" value="FLAVODOXIN"/>
</dbReference>
<keyword evidence="7" id="KW-0813">Transport</keyword>
<dbReference type="InterPro" id="IPR003097">
    <property type="entry name" value="CysJ-like_FAD-binding"/>
</dbReference>
<dbReference type="GO" id="GO:0010181">
    <property type="term" value="F:FMN binding"/>
    <property type="evidence" value="ECO:0007669"/>
    <property type="project" value="InterPro"/>
</dbReference>
<dbReference type="RefSeq" id="WP_091716074.1">
    <property type="nucleotide sequence ID" value="NZ_FOSH01000024.1"/>
</dbReference>
<evidence type="ECO:0000256" key="5">
    <source>
        <dbReference type="ARBA" id="ARBA00022827"/>
    </source>
</evidence>
<dbReference type="Pfam" id="PF00258">
    <property type="entry name" value="Flavodoxin_1"/>
    <property type="match status" value="1"/>
</dbReference>
<dbReference type="Proteomes" id="UP000198924">
    <property type="component" value="Unassembled WGS sequence"/>
</dbReference>
<evidence type="ECO:0000256" key="3">
    <source>
        <dbReference type="ARBA" id="ARBA00022630"/>
    </source>
</evidence>
<dbReference type="InterPro" id="IPR001094">
    <property type="entry name" value="Flavdoxin-like"/>
</dbReference>
<dbReference type="PANTHER" id="PTHR19384">
    <property type="entry name" value="NITRIC OXIDE SYNTHASE-RELATED"/>
    <property type="match status" value="1"/>
</dbReference>
<keyword evidence="13" id="KW-1185">Reference proteome</keyword>
<evidence type="ECO:0000256" key="9">
    <source>
        <dbReference type="ARBA" id="ARBA00023192"/>
    </source>
</evidence>
<dbReference type="SUPFAM" id="SSF52343">
    <property type="entry name" value="Ferredoxin reductase-like, C-terminal NADP-linked domain"/>
    <property type="match status" value="1"/>
</dbReference>
<sequence length="572" mass="65200">MQNLATSLFTTSEWEAVANLLKSLSNQQTEWLANNLLDISTSDKSIAAEKKAVVAYGTETGNSKGIAQKFYEKACHQDKSIEIINLADFKFKQLKHIDHLYIVCSTHGDGDPPEPITSVYDELLNLNEDLSHLSYAVLALGDSSYDHFCLTGLKIDAKLRELSAIPFTECVECDVDFEETADEWISFFLPTLPDITENDEAHQRSSNKIRTSTYSKTSPLSVEVVKNTRLSDDSRTNPIHHLELEIPENIQLSLTAGDGIGVLPQNPPQLVHQILSLTKFSGDESVVVKQIAMPLVQALREYCDLTLVTAQCLTKWSEISKNNDLIKLSQDKQTLRSYLKRHQLTDLLVNYPVPLNPQQLIDSLRPLQPRLYDIANSTRQIQDELHLTVEKYQYLWSGKLQNGICSTYLTNIEEGEHLLIFPHHNKRFHLPTNQNSPIILIADGTGVAPFRAFMQEISSDPNREHSVWLILREHTFLNDFLYQTEWCQYLQDGLLSRLDTSFSEDISVKSIYDIIQDNEDTFKGWLNAGAHLYLSGHKNIFDHLTETLSHASSYSRIWLQLTQQKRLHRNVY</sequence>
<evidence type="ECO:0000259" key="11">
    <source>
        <dbReference type="PROSITE" id="PS51384"/>
    </source>
</evidence>
<dbReference type="PRINTS" id="PR00371">
    <property type="entry name" value="FPNCR"/>
</dbReference>
<organism evidence="12 13">
    <name type="scientific">Methylophaga sulfidovorans</name>
    <dbReference type="NCBI Taxonomy" id="45496"/>
    <lineage>
        <taxon>Bacteria</taxon>
        <taxon>Pseudomonadati</taxon>
        <taxon>Pseudomonadota</taxon>
        <taxon>Gammaproteobacteria</taxon>
        <taxon>Thiotrichales</taxon>
        <taxon>Piscirickettsiaceae</taxon>
        <taxon>Methylophaga</taxon>
    </lineage>
</organism>
<evidence type="ECO:0000256" key="2">
    <source>
        <dbReference type="ARBA" id="ARBA00001974"/>
    </source>
</evidence>
<dbReference type="GO" id="GO:0019344">
    <property type="term" value="P:cysteine biosynthetic process"/>
    <property type="evidence" value="ECO:0007669"/>
    <property type="project" value="UniProtKB-KW"/>
</dbReference>
<keyword evidence="5" id="KW-0274">FAD</keyword>
<dbReference type="AlphaFoldDB" id="A0A1I4C3L3"/>
<dbReference type="PANTHER" id="PTHR19384:SF128">
    <property type="entry name" value="NADPH OXIDOREDUCTASE A"/>
    <property type="match status" value="1"/>
</dbReference>
<comment type="cofactor">
    <cofactor evidence="1">
        <name>FMN</name>
        <dbReference type="ChEBI" id="CHEBI:58210"/>
    </cofactor>
</comment>
<reference evidence="13" key="1">
    <citation type="submission" date="2016-10" db="EMBL/GenBank/DDBJ databases">
        <authorList>
            <person name="Varghese N."/>
            <person name="Submissions S."/>
        </authorList>
    </citation>
    <scope>NUCLEOTIDE SEQUENCE [LARGE SCALE GENOMIC DNA]</scope>
    <source>
        <strain evidence="13">DSM 11578</strain>
    </source>
</reference>
<dbReference type="OrthoDB" id="9816402at2"/>
<dbReference type="Gene3D" id="1.20.990.10">
    <property type="entry name" value="NADPH-cytochrome p450 Reductase, Chain A, domain 3"/>
    <property type="match status" value="1"/>
</dbReference>
<dbReference type="InterPro" id="IPR023173">
    <property type="entry name" value="NADPH_Cyt_P450_Rdtase_alpha"/>
</dbReference>
<accession>A0A1I4C3L3</accession>
<dbReference type="InterPro" id="IPR029039">
    <property type="entry name" value="Flavoprotein-like_sf"/>
</dbReference>
<name>A0A1I4C3L3_9GAMM</name>
<keyword evidence="3" id="KW-0285">Flavoprotein</keyword>
<dbReference type="InterPro" id="IPR008254">
    <property type="entry name" value="Flavodoxin/NO_synth"/>
</dbReference>
<proteinExistence type="predicted"/>
<protein>
    <submittedName>
        <fullName evidence="12">Sulfite reductase (NADPH) alpha subunit</fullName>
    </submittedName>
</protein>
<dbReference type="Pfam" id="PF00667">
    <property type="entry name" value="FAD_binding_1"/>
    <property type="match status" value="1"/>
</dbReference>
<evidence type="ECO:0000313" key="12">
    <source>
        <dbReference type="EMBL" id="SFK75525.1"/>
    </source>
</evidence>
<feature type="domain" description="Flavodoxin-like" evidence="10">
    <location>
        <begin position="52"/>
        <end position="189"/>
    </location>
</feature>
<dbReference type="InterPro" id="IPR001433">
    <property type="entry name" value="OxRdtase_FAD/NAD-bd"/>
</dbReference>
<dbReference type="PROSITE" id="PS51384">
    <property type="entry name" value="FAD_FR"/>
    <property type="match status" value="1"/>
</dbReference>
<evidence type="ECO:0000256" key="4">
    <source>
        <dbReference type="ARBA" id="ARBA00022643"/>
    </source>
</evidence>
<keyword evidence="4" id="KW-0288">FMN</keyword>
<evidence type="ECO:0000256" key="8">
    <source>
        <dbReference type="ARBA" id="ARBA00023002"/>
    </source>
</evidence>
<keyword evidence="9" id="KW-0198">Cysteine biosynthesis</keyword>
<dbReference type="InterPro" id="IPR017927">
    <property type="entry name" value="FAD-bd_FR_type"/>
</dbReference>
<evidence type="ECO:0000256" key="6">
    <source>
        <dbReference type="ARBA" id="ARBA00022857"/>
    </source>
</evidence>
<dbReference type="SUPFAM" id="SSF52218">
    <property type="entry name" value="Flavoproteins"/>
    <property type="match status" value="1"/>
</dbReference>
<dbReference type="InterPro" id="IPR001709">
    <property type="entry name" value="Flavoprot_Pyr_Nucl_cyt_Rdtase"/>
</dbReference>
<dbReference type="InterPro" id="IPR039261">
    <property type="entry name" value="FNR_nucleotide-bd"/>
</dbReference>
<keyword evidence="9" id="KW-0028">Amino-acid biosynthesis</keyword>
<dbReference type="EMBL" id="FOSH01000024">
    <property type="protein sequence ID" value="SFK75525.1"/>
    <property type="molecule type" value="Genomic_DNA"/>
</dbReference>
<keyword evidence="8" id="KW-0560">Oxidoreductase</keyword>
<dbReference type="InterPro" id="IPR017938">
    <property type="entry name" value="Riboflavin_synthase-like_b-brl"/>
</dbReference>
<feature type="domain" description="FAD-binding FR-type" evidence="11">
    <location>
        <begin position="217"/>
        <end position="431"/>
    </location>
</feature>
<dbReference type="GO" id="GO:0005829">
    <property type="term" value="C:cytosol"/>
    <property type="evidence" value="ECO:0007669"/>
    <property type="project" value="TreeGrafter"/>
</dbReference>
<keyword evidence="6" id="KW-0521">NADP</keyword>